<evidence type="ECO:0000256" key="1">
    <source>
        <dbReference type="SAM" id="MobiDB-lite"/>
    </source>
</evidence>
<dbReference type="InterPro" id="IPR053965">
    <property type="entry name" value="INTS1_R4"/>
</dbReference>
<feature type="domain" description="Integrator complex subunit 1 RPB2-binding" evidence="2">
    <location>
        <begin position="313"/>
        <end position="467"/>
    </location>
</feature>
<dbReference type="InterPro" id="IPR016024">
    <property type="entry name" value="ARM-type_fold"/>
</dbReference>
<evidence type="ECO:0000259" key="4">
    <source>
        <dbReference type="Pfam" id="PF22928"/>
    </source>
</evidence>
<evidence type="ECO:0000259" key="2">
    <source>
        <dbReference type="Pfam" id="PF12432"/>
    </source>
</evidence>
<dbReference type="EMBL" id="IACF01001402">
    <property type="protein sequence ID" value="LAB67104.1"/>
    <property type="molecule type" value="mRNA"/>
</dbReference>
<dbReference type="InterPro" id="IPR053964">
    <property type="entry name" value="INT1_R3"/>
</dbReference>
<evidence type="ECO:0000259" key="3">
    <source>
        <dbReference type="Pfam" id="PF22927"/>
    </source>
</evidence>
<dbReference type="GO" id="GO:0032039">
    <property type="term" value="C:integrator complex"/>
    <property type="evidence" value="ECO:0007669"/>
    <property type="project" value="InterPro"/>
</dbReference>
<feature type="domain" description="Integrator complex subunit 1 R4" evidence="4">
    <location>
        <begin position="2024"/>
        <end position="2123"/>
    </location>
</feature>
<evidence type="ECO:0000313" key="6">
    <source>
        <dbReference type="EMBL" id="LAB67104.1"/>
    </source>
</evidence>
<dbReference type="InterPro" id="IPR038902">
    <property type="entry name" value="INTS1"/>
</dbReference>
<dbReference type="PANTHER" id="PTHR21224">
    <property type="entry name" value="INTEGRATOR COMPLEX SUBUNIT 1"/>
    <property type="match status" value="1"/>
</dbReference>
<dbReference type="PANTHER" id="PTHR21224:SF1">
    <property type="entry name" value="INTEGRATOR COMPLEX SUBUNIT 1"/>
    <property type="match status" value="1"/>
</dbReference>
<organism evidence="6">
    <name type="scientific">Hirondellea gigas</name>
    <dbReference type="NCBI Taxonomy" id="1518452"/>
    <lineage>
        <taxon>Eukaryota</taxon>
        <taxon>Metazoa</taxon>
        <taxon>Ecdysozoa</taxon>
        <taxon>Arthropoda</taxon>
        <taxon>Crustacea</taxon>
        <taxon>Multicrustacea</taxon>
        <taxon>Malacostraca</taxon>
        <taxon>Eumalacostraca</taxon>
        <taxon>Peracarida</taxon>
        <taxon>Amphipoda</taxon>
        <taxon>Amphilochidea</taxon>
        <taxon>Lysianassida</taxon>
        <taxon>Lysianassidira</taxon>
        <taxon>Lysianassoidea</taxon>
        <taxon>Lysianassidae</taxon>
        <taxon>Hirondellea</taxon>
    </lineage>
</organism>
<protein>
    <submittedName>
        <fullName evidence="6">Integrator complex subunit 1-like</fullName>
    </submittedName>
</protein>
<dbReference type="SUPFAM" id="SSF48371">
    <property type="entry name" value="ARM repeat"/>
    <property type="match status" value="1"/>
</dbReference>
<dbReference type="GO" id="GO:0034474">
    <property type="term" value="P:U2 snRNA 3'-end processing"/>
    <property type="evidence" value="ECO:0007669"/>
    <property type="project" value="InterPro"/>
</dbReference>
<name>A0A2P2HZA4_9CRUS</name>
<dbReference type="InterPro" id="IPR022145">
    <property type="entry name" value="INTS1_RPB2-bd"/>
</dbReference>
<dbReference type="Pfam" id="PF12432">
    <property type="entry name" value="INTS1_RP2B-bd"/>
    <property type="match status" value="1"/>
</dbReference>
<feature type="region of interest" description="Disordered" evidence="1">
    <location>
        <begin position="1"/>
        <end position="63"/>
    </location>
</feature>
<feature type="compositionally biased region" description="Basic residues" evidence="1">
    <location>
        <begin position="1"/>
        <end position="10"/>
    </location>
</feature>
<reference evidence="6" key="1">
    <citation type="journal article" date="2018" name="Biosci. Biotechnol. Biochem.">
        <title>Polysaccharide hydrolase of the hadal zone amphipods Hirondellea gigas.</title>
        <authorList>
            <person name="Kobayashi H."/>
            <person name="Nagahama T."/>
            <person name="Arai W."/>
            <person name="Sasagawa Y."/>
            <person name="Umeda M."/>
            <person name="Hayashi T."/>
            <person name="Nikaido I."/>
            <person name="Watanabe H."/>
            <person name="Oguri K."/>
            <person name="Kitazato H."/>
            <person name="Fujioka K."/>
            <person name="Kido Y."/>
            <person name="Takami H."/>
        </authorList>
    </citation>
    <scope>NUCLEOTIDE SEQUENCE</scope>
    <source>
        <tissue evidence="6">Whole body</tissue>
    </source>
</reference>
<sequence>MERKAARGAKPKNVPLPGNLITLGTKSAVRNDGDKSAGYSIGKTGGVSERGRDVAGSSGLHHSKKALKPGSYIMGLGRPSGLSKSSHSEMVSNVPCEEWETVAEEVDGSELCLFIDVAEADEDYEKTEALICGAIKIQKAQRTKPDITQCFNLLVLARVRPFMFSRSMLVTDALCSLLKRDHLMTFKAKPNPNLAVMAASILLCAYQEEKCWPDTFIRIYIDDSLGERVWVDMEECKGFVDNIIAAFKTKMSPKNSMFPDLSLNSRQDCPSPPISSSTGSGEAGDGDSEMSLECKESLDVLVCNRYATMAARVEEMVMETVHHQLSLRHQNVDSVARNFIRFLSSVAGIMEVRKIVASRLEIWLQSPKLQRPATELLMAVCINCTTHSQTDVDTIGCIMRFRIKHKPLLNHYTACLKELLAAHSGNIKIAIKTTIYNELSASRNPSNMTILAVIFQYAPEQSGITLAEEFQELFCNKDDFHRALRILFREIARGLRYDMPFQKFCHGLMSEGKESVRDNPEICERMFYGVTDIIVMVMFGAISPTIKENAALMFRGEHRDVECVRRYQELVASIQQDAIHWMHKVVPKMYAPGKEEYVRALHKLLMMDPPDSYAVKDSFPSENDRPLFFKLASEVPLKQETLTRLLMIAVTKDQWVNPQDLIDLADKLIKRATSLHMDDVEVFHVDDAKIIDLIFNLSLYIPPENAQLPQGYRPPKMAITASYWKAWVMLLLVTAHNPGVFGRLAWESYPTLRMMMEMCITNSFVFPPPTLLAVGEKAEDMINQEHQLVAKDKDVILQLEEYLAQKNITEQNSLLVSQTMSMDPLGPTRKPPPNVMEQLKALNSSHRVGHLLCRSRNPDFLLDIITRQGTSQSMPWLAELVQSHENAFSMLPVQCLCEFLLGDYSNGGGVGDPLKHQQLVHHLRDLLREPPQSSSSSSSQEILEYFLRRLSWQQAGARGQAIRGLQRLLHPTSGNECDMESSDHDTWLISHLTALPAFKEVRSVANQAIRQAIQVETEPSIVSAYLRFLAVHTNHDSLQEQTGLVSDLAQVIVERCTICNAMLPMPDRPNHFLHASSTLKAFFIIFINYMRVVKVPASRESFSWSDNQDQVRVQWANGQQAIMHILVIHAIVILLTFGPNSCSELFHELMAIWFPEQMPQAFLVDTSEEALLFPDWLKLRMIRSTVPRLVDAAVKDLEPSQLVLFIQSFGIPVASMSRLLAALDAAVACNLPALQDAVLDKSHKAYMAQLLEVQQRRGAVGGEAFAEVLGGARAAEHSSHRSPYRRRTAAAALMQPLKVYPANSLDILVGEMRSFIMQCFTVDTIHQHHRPSISDTMRAVERHISHELSASGQLSYGNSGAVLDAATLRPYLTELFDAFTHCLQHRSSCSVFLEGLHNHYDLSAPLFRLLLHLPRQKDQHHLRACLSIVSTILKLDYSGVYASTPLTAVLKNFPIGDLKTLTVAQPYEPQSSPFSIANLASSSTTSMSAVVMPKTVAPVNRAADGSLLTASRVGSALYTRCDINNEEDVLCSLMATPSHALERHIRGLVETAISCGKLLIIRKALTRLLIVTANVKKTESKLPRRSIALLLDWLQVIDPELQESPQQLRKMLLFAKYEGEPVGIGLGGYSQAYLLGAFTQQANWNTLEITVHSLLAQYDTSLNPGGVLDFVWAVTRVPKLWQGRERRTPRHAKPPLLLQLDTKHLMILSQYILGEKSEYCSNVEDAGAVTVSSVPDRMPLLLQWFGDKNSLYKSLVDRLSRASVTAIDTAERRANRSLLYQLYLRRPHVLCNISSDATRILPAIAAKCSLETGDGESSADVAIHCLLTMICSPEAGRDFRKRLHDLEAALRTLASKHPLLLLRHFHLIYSGLDGLAHLHVMVLKGNNNLEVLIIIAGILELLHPHLFSPHHNKSIKATMDCYMDIFDRHGSPNDLMPIATRIIDLLHAWLATDRPRALDYLVPKTDLLKSLSHQAKEWRSLAVAASSAPTFPTEPPIEDPTLNAPPIAQPQINWLNNEAEVVASKLSKAKPGEEQLEAWHQLSYLANRAPTALLIRRFINCISSGVHSHEHEIRSIAWNLMSRVLMQEPSLAQQFVPTVLNAVQSNECSVVKDACEHLPDVVLTMHASAPLVLTAAFSAVTTKVPNCLPALTRALTLLTIHTGA</sequence>
<dbReference type="Pfam" id="PF22927">
    <property type="entry name" value="INT1_R3"/>
    <property type="match status" value="1"/>
</dbReference>
<feature type="domain" description="Integrator complex subunit 1 R3" evidence="3">
    <location>
        <begin position="1819"/>
        <end position="1976"/>
    </location>
</feature>
<dbReference type="Pfam" id="PF22929">
    <property type="entry name" value="INTS1_INTS2-bd"/>
    <property type="match status" value="1"/>
</dbReference>
<accession>A0A2P2HZA4</accession>
<feature type="domain" description="Integrator complex subunit 1 INTS2-binding" evidence="5">
    <location>
        <begin position="941"/>
        <end position="1265"/>
    </location>
</feature>
<dbReference type="InterPro" id="IPR053966">
    <property type="entry name" value="INTS1_INTS2-bd"/>
</dbReference>
<feature type="region of interest" description="Disordered" evidence="1">
    <location>
        <begin position="262"/>
        <end position="289"/>
    </location>
</feature>
<proteinExistence type="evidence at transcript level"/>
<dbReference type="Pfam" id="PF22928">
    <property type="entry name" value="INTS1_R4"/>
    <property type="match status" value="1"/>
</dbReference>
<evidence type="ECO:0000259" key="5">
    <source>
        <dbReference type="Pfam" id="PF22929"/>
    </source>
</evidence>